<dbReference type="EMBL" id="RLIH01000036">
    <property type="protein sequence ID" value="RVU53801.1"/>
    <property type="molecule type" value="Genomic_DNA"/>
</dbReference>
<keyword evidence="3" id="KW-1185">Reference proteome</keyword>
<evidence type="ECO:0000313" key="2">
    <source>
        <dbReference type="EMBL" id="RVU53801.1"/>
    </source>
</evidence>
<keyword evidence="1" id="KW-0812">Transmembrane</keyword>
<keyword evidence="1" id="KW-1133">Transmembrane helix</keyword>
<feature type="transmembrane region" description="Helical" evidence="1">
    <location>
        <begin position="339"/>
        <end position="361"/>
    </location>
</feature>
<comment type="caution">
    <text evidence="2">The sequence shown here is derived from an EMBL/GenBank/DDBJ whole genome shotgun (WGS) entry which is preliminary data.</text>
</comment>
<accession>A0A437S463</accession>
<feature type="transmembrane region" description="Helical" evidence="1">
    <location>
        <begin position="34"/>
        <end position="52"/>
    </location>
</feature>
<dbReference type="Proteomes" id="UP000288812">
    <property type="component" value="Unassembled WGS sequence"/>
</dbReference>
<protein>
    <recommendedName>
        <fullName evidence="4">DUF819 family protein</fullName>
    </recommendedName>
</protein>
<organism evidence="2 3">
    <name type="scientific">Anaerosphaera multitolerans</name>
    <dbReference type="NCBI Taxonomy" id="2487351"/>
    <lineage>
        <taxon>Bacteria</taxon>
        <taxon>Bacillati</taxon>
        <taxon>Bacillota</taxon>
        <taxon>Tissierellia</taxon>
        <taxon>Tissierellales</taxon>
        <taxon>Peptoniphilaceae</taxon>
        <taxon>Anaerosphaera</taxon>
    </lineage>
</organism>
<feature type="transmembrane region" description="Helical" evidence="1">
    <location>
        <begin position="152"/>
        <end position="171"/>
    </location>
</feature>
<proteinExistence type="predicted"/>
<feature type="transmembrane region" description="Helical" evidence="1">
    <location>
        <begin position="6"/>
        <end position="27"/>
    </location>
</feature>
<feature type="transmembrane region" description="Helical" evidence="1">
    <location>
        <begin position="64"/>
        <end position="84"/>
    </location>
</feature>
<sequence length="405" mass="43107">MNWLEIVSHPAVAFFIVLLFLSIGDVISVKTNALIPSIFIFVMLTLISIWSGAVPKELIDLAGFSSYFLDMVIVVIVVNMGSSLKISDLKREWKTVVIGISGIIGVAITVLTIGTTLFGWEKSVVVAPPITGGFVAAFEMSKAAIAVGRQDLSTIALLTLALQNFPAYFLIPSLLKKEARSLLVGYRGGDRIVSKNEEVTDGKRLLPRIPEKYNTDNMILAKLGLMATIGVVLSKASGLLFGAVGISFSISPTIFALFLGVISSEYGFLESQALQKANAFGFFMVGSIVTVVGGLVDSSPQEVFSSGAIIIAYLAIAIVGIGLLSALAGKFLKVSWNMAFAIGLNCLVGFPLNFVLTGEAAKAEAANQEEYDYLMDKMSPTMLVGGFTTVTIGSVIFAGILKNFL</sequence>
<dbReference type="InterPro" id="IPR049576">
    <property type="entry name" value="HDC-like"/>
</dbReference>
<evidence type="ECO:0000256" key="1">
    <source>
        <dbReference type="SAM" id="Phobius"/>
    </source>
</evidence>
<gene>
    <name evidence="2" type="ORF">EF514_10685</name>
</gene>
<name>A0A437S463_9FIRM</name>
<feature type="transmembrane region" description="Helical" evidence="1">
    <location>
        <begin position="308"/>
        <end position="327"/>
    </location>
</feature>
<evidence type="ECO:0000313" key="3">
    <source>
        <dbReference type="Proteomes" id="UP000288812"/>
    </source>
</evidence>
<feature type="transmembrane region" description="Helical" evidence="1">
    <location>
        <begin position="381"/>
        <end position="401"/>
    </location>
</feature>
<keyword evidence="1" id="KW-0472">Membrane</keyword>
<dbReference type="OrthoDB" id="3243277at2"/>
<dbReference type="CDD" id="cd21416">
    <property type="entry name" value="HDC_protein"/>
    <property type="match status" value="1"/>
</dbReference>
<reference evidence="2 3" key="1">
    <citation type="submission" date="2018-11" db="EMBL/GenBank/DDBJ databases">
        <title>Genome sequencing and assembly of Anaerosphaera sp. nov., GS7-6-2.</title>
        <authorList>
            <person name="Rettenmaier R."/>
            <person name="Liebl W."/>
            <person name="Zverlov V."/>
        </authorList>
    </citation>
    <scope>NUCLEOTIDE SEQUENCE [LARGE SCALE GENOMIC DNA]</scope>
    <source>
        <strain evidence="2 3">GS7-6-2</strain>
    </source>
</reference>
<feature type="transmembrane region" description="Helical" evidence="1">
    <location>
        <begin position="279"/>
        <end position="296"/>
    </location>
</feature>
<dbReference type="AlphaFoldDB" id="A0A437S463"/>
<evidence type="ECO:0008006" key="4">
    <source>
        <dbReference type="Google" id="ProtNLM"/>
    </source>
</evidence>
<feature type="transmembrane region" description="Helical" evidence="1">
    <location>
        <begin position="239"/>
        <end position="259"/>
    </location>
</feature>
<dbReference type="RefSeq" id="WP_127725430.1">
    <property type="nucleotide sequence ID" value="NZ_RLIH01000036.1"/>
</dbReference>
<feature type="transmembrane region" description="Helical" evidence="1">
    <location>
        <begin position="96"/>
        <end position="120"/>
    </location>
</feature>